<keyword evidence="10" id="KW-0325">Glycoprotein</keyword>
<comment type="subcellular location">
    <subcellularLocation>
        <location evidence="2">Secreted</location>
    </subcellularLocation>
</comment>
<protein>
    <recommendedName>
        <fullName evidence="6">protoporphyrinogen oxidase</fullName>
        <ecNumber evidence="6">1.3.3.4</ecNumber>
    </recommendedName>
</protein>
<organism evidence="14 15">
    <name type="scientific">Adineta ricciae</name>
    <name type="common">Rotifer</name>
    <dbReference type="NCBI Taxonomy" id="249248"/>
    <lineage>
        <taxon>Eukaryota</taxon>
        <taxon>Metazoa</taxon>
        <taxon>Spiralia</taxon>
        <taxon>Gnathifera</taxon>
        <taxon>Rotifera</taxon>
        <taxon>Eurotatoria</taxon>
        <taxon>Bdelloidea</taxon>
        <taxon>Adinetida</taxon>
        <taxon>Adinetidae</taxon>
        <taxon>Adineta</taxon>
    </lineage>
</organism>
<dbReference type="GO" id="GO:0006782">
    <property type="term" value="P:protoporphyrinogen IX biosynthetic process"/>
    <property type="evidence" value="ECO:0007669"/>
    <property type="project" value="UniProtKB-UniPathway"/>
</dbReference>
<keyword evidence="9" id="KW-1015">Disulfide bond</keyword>
<dbReference type="Pfam" id="PF02199">
    <property type="entry name" value="SapA"/>
    <property type="match status" value="1"/>
</dbReference>
<comment type="catalytic activity">
    <reaction evidence="12">
        <text>protoporphyrinogen IX + 3 O2 = protoporphyrin IX + 3 H2O2</text>
        <dbReference type="Rhea" id="RHEA:25576"/>
        <dbReference type="ChEBI" id="CHEBI:15379"/>
        <dbReference type="ChEBI" id="CHEBI:16240"/>
        <dbReference type="ChEBI" id="CHEBI:57306"/>
        <dbReference type="ChEBI" id="CHEBI:57307"/>
        <dbReference type="EC" id="1.3.3.4"/>
    </reaction>
</comment>
<dbReference type="InterPro" id="IPR004911">
    <property type="entry name" value="Interferon-induced_GILT"/>
</dbReference>
<evidence type="ECO:0000256" key="7">
    <source>
        <dbReference type="ARBA" id="ARBA00022525"/>
    </source>
</evidence>
<evidence type="ECO:0000313" key="14">
    <source>
        <dbReference type="EMBL" id="CAF1030353.1"/>
    </source>
</evidence>
<dbReference type="UniPathway" id="UPA00251">
    <property type="reaction ID" value="UER00324"/>
</dbReference>
<dbReference type="Pfam" id="PF01593">
    <property type="entry name" value="Amino_oxidase"/>
    <property type="match status" value="1"/>
</dbReference>
<dbReference type="AlphaFoldDB" id="A0A814IZD7"/>
<evidence type="ECO:0000256" key="2">
    <source>
        <dbReference type="ARBA" id="ARBA00004613"/>
    </source>
</evidence>
<evidence type="ECO:0000256" key="9">
    <source>
        <dbReference type="ARBA" id="ARBA00023157"/>
    </source>
</evidence>
<dbReference type="Pfam" id="PF03227">
    <property type="entry name" value="GILT"/>
    <property type="match status" value="1"/>
</dbReference>
<evidence type="ECO:0000256" key="12">
    <source>
        <dbReference type="ARBA" id="ARBA00047554"/>
    </source>
</evidence>
<comment type="similarity">
    <text evidence="5">Belongs to the protoporphyrinogen/coproporphyrinogen oxidase family. Protoporphyrinogen oxidase subfamily.</text>
</comment>
<dbReference type="InterPro" id="IPR003119">
    <property type="entry name" value="SAP_A"/>
</dbReference>
<keyword evidence="15" id="KW-1185">Reference proteome</keyword>
<dbReference type="InterPro" id="IPR002937">
    <property type="entry name" value="Amino_oxidase"/>
</dbReference>
<comment type="similarity">
    <text evidence="4">Belongs to the GILT family.</text>
</comment>
<keyword evidence="11" id="KW-0627">Porphyrin biosynthesis</keyword>
<feature type="domain" description="Saposin A-type" evidence="13">
    <location>
        <begin position="536"/>
        <end position="576"/>
    </location>
</feature>
<keyword evidence="8" id="KW-0732">Signal</keyword>
<evidence type="ECO:0000256" key="5">
    <source>
        <dbReference type="ARBA" id="ARBA00010551"/>
    </source>
</evidence>
<comment type="function">
    <text evidence="1">Catalyzes the 6-electron oxidation of protoporphyrinogen-IX to form protoporphyrin-IX.</text>
</comment>
<evidence type="ECO:0000256" key="3">
    <source>
        <dbReference type="ARBA" id="ARBA00005073"/>
    </source>
</evidence>
<dbReference type="InterPro" id="IPR036188">
    <property type="entry name" value="FAD/NAD-bd_sf"/>
</dbReference>
<evidence type="ECO:0000256" key="10">
    <source>
        <dbReference type="ARBA" id="ARBA00023180"/>
    </source>
</evidence>
<comment type="caution">
    <text evidence="14">The sequence shown here is derived from an EMBL/GenBank/DDBJ whole genome shotgun (WGS) entry which is preliminary data.</text>
</comment>
<dbReference type="EMBL" id="CAJNOR010000890">
    <property type="protein sequence ID" value="CAF1030353.1"/>
    <property type="molecule type" value="Genomic_DNA"/>
</dbReference>
<evidence type="ECO:0000313" key="15">
    <source>
        <dbReference type="Proteomes" id="UP000663828"/>
    </source>
</evidence>
<sequence length="767" mass="87564">MQKSLTVGIVGGGISGLASAYYLAQKAAASKLPHLKILLFERSPRFGGWIRTDQLGPKYDNHVFELGARTLRLQSGNTSLSKHSAINTLQLLEQLKIFDDQFCPIEKSAPANKNKLIYYKQNLVNLNDLSLMFGGKPLRYPPFVYALYEYFSKQGRVKVQDESIRSFIYRRFGDILGEEIVEYLLDPLLKGVYAGDVSKLSAKSVLKKIFELEQTHGSVINGIMKSRQARKTEDPTNLLFNDLNLKDYSHILSKYAIYYLKDGMEKLTSTLVDHLQTLPNVELKPKQLLQRIDFSDDHVSICTRSNEKFAVDHVISALPAYELANLLDDTQHNVLRSRLNRIAFVNMLVINLLYRKEDIYPKEAFGYLIPTREHSHLLGVLFDTCVRHKVDKQKHGSQLTVMMGGAWFDELRLGELTEDQIMNIVTKELKKQMNLDEKPAVYSVARLNKSIPNYNVGHQDVLDDIYALIRRDKLPLTLVGNSYRGIGVNDIIYDARVEMEYLNLNSKTTQQKFFCFISDRMYVSLIVSTIVLVFITGGLTADCPSSPSKWCESKEVAQACNVTEQCQTYVWKTRASGERVNLSIYYETLCPDCRQFISTQVWNAYQSILDIVNITFVPYGNTRELYRPETKLYQYYCQHGAEECYGNLIHACVINFYPQTEQHMPFIYCTETTDGEMESVATECAQKTTIDYDQITACTHSRLGNQLQHAYAVQTESLQPPHQYVPWITLNGEHTEDMQKQAEKDLIGLVCKSYKGSDPPSQCVKNL</sequence>
<dbReference type="SUPFAM" id="SSF54373">
    <property type="entry name" value="FAD-linked reductases, C-terminal domain"/>
    <property type="match status" value="1"/>
</dbReference>
<dbReference type="Gene3D" id="3.50.50.60">
    <property type="entry name" value="FAD/NAD(P)-binding domain"/>
    <property type="match status" value="1"/>
</dbReference>
<evidence type="ECO:0000256" key="11">
    <source>
        <dbReference type="ARBA" id="ARBA00023244"/>
    </source>
</evidence>
<dbReference type="EC" id="1.3.3.4" evidence="6"/>
<evidence type="ECO:0000256" key="1">
    <source>
        <dbReference type="ARBA" id="ARBA00002600"/>
    </source>
</evidence>
<dbReference type="GO" id="GO:0004729">
    <property type="term" value="F:oxygen-dependent protoporphyrinogen oxidase activity"/>
    <property type="evidence" value="ECO:0007669"/>
    <property type="project" value="UniProtKB-EC"/>
</dbReference>
<evidence type="ECO:0000259" key="13">
    <source>
        <dbReference type="PROSITE" id="PS51110"/>
    </source>
</evidence>
<gene>
    <name evidence="14" type="ORF">XAT740_LOCUS14716</name>
</gene>
<name>A0A814IZD7_ADIRI</name>
<proteinExistence type="inferred from homology"/>
<comment type="pathway">
    <text evidence="3">Porphyrin-containing compound metabolism; protoporphyrin-IX biosynthesis; protoporphyrin-IX from protoporphyrinogen-IX: step 1/1.</text>
</comment>
<dbReference type="PANTHER" id="PTHR13234:SF8">
    <property type="entry name" value="GAMMA-INTERFERON-INDUCIBLE LYSOSOMAL THIOL REDUCTASE"/>
    <property type="match status" value="1"/>
</dbReference>
<dbReference type="InterPro" id="IPR004572">
    <property type="entry name" value="Protoporphyrinogen_oxidase"/>
</dbReference>
<evidence type="ECO:0000256" key="4">
    <source>
        <dbReference type="ARBA" id="ARBA00005679"/>
    </source>
</evidence>
<dbReference type="SUPFAM" id="SSF51905">
    <property type="entry name" value="FAD/NAD(P)-binding domain"/>
    <property type="match status" value="1"/>
</dbReference>
<dbReference type="PROSITE" id="PS51110">
    <property type="entry name" value="SAP_A"/>
    <property type="match status" value="1"/>
</dbReference>
<dbReference type="NCBIfam" id="TIGR00562">
    <property type="entry name" value="proto_IX_ox"/>
    <property type="match status" value="1"/>
</dbReference>
<accession>A0A814IZD7</accession>
<evidence type="ECO:0000256" key="6">
    <source>
        <dbReference type="ARBA" id="ARBA00012867"/>
    </source>
</evidence>
<evidence type="ECO:0000256" key="8">
    <source>
        <dbReference type="ARBA" id="ARBA00022729"/>
    </source>
</evidence>
<dbReference type="PANTHER" id="PTHR13234">
    <property type="entry name" value="GAMMA-INTERFERON INDUCIBLE LYSOSOMAL THIOL REDUCTASE GILT"/>
    <property type="match status" value="1"/>
</dbReference>
<dbReference type="GO" id="GO:0005576">
    <property type="term" value="C:extracellular region"/>
    <property type="evidence" value="ECO:0007669"/>
    <property type="project" value="UniProtKB-SubCell"/>
</dbReference>
<dbReference type="GO" id="GO:0016671">
    <property type="term" value="F:oxidoreductase activity, acting on a sulfur group of donors, disulfide as acceptor"/>
    <property type="evidence" value="ECO:0007669"/>
    <property type="project" value="InterPro"/>
</dbReference>
<reference evidence="14" key="1">
    <citation type="submission" date="2021-02" db="EMBL/GenBank/DDBJ databases">
        <authorList>
            <person name="Nowell W R."/>
        </authorList>
    </citation>
    <scope>NUCLEOTIDE SEQUENCE</scope>
</reference>
<keyword evidence="7" id="KW-0964">Secreted</keyword>
<dbReference type="Proteomes" id="UP000663828">
    <property type="component" value="Unassembled WGS sequence"/>
</dbReference>